<dbReference type="Gene3D" id="2.60.120.200">
    <property type="match status" value="1"/>
</dbReference>
<name>A0A0P6XKJ7_9CHLR</name>
<evidence type="ECO:0000313" key="4">
    <source>
        <dbReference type="Proteomes" id="UP000050417"/>
    </source>
</evidence>
<dbReference type="PANTHER" id="PTHR10963:SF55">
    <property type="entry name" value="GLYCOSIDE HYDROLASE FAMILY 16 PROTEIN"/>
    <property type="match status" value="1"/>
</dbReference>
<dbReference type="Pfam" id="PF00722">
    <property type="entry name" value="Glyco_hydro_16"/>
    <property type="match status" value="1"/>
</dbReference>
<evidence type="ECO:0000259" key="2">
    <source>
        <dbReference type="PROSITE" id="PS51762"/>
    </source>
</evidence>
<protein>
    <recommendedName>
        <fullName evidence="2">GH16 domain-containing protein</fullName>
    </recommendedName>
</protein>
<evidence type="ECO:0000313" key="3">
    <source>
        <dbReference type="EMBL" id="KPL72047.1"/>
    </source>
</evidence>
<dbReference type="InterPro" id="IPR000757">
    <property type="entry name" value="Beta-glucanase-like"/>
</dbReference>
<sequence length="285" mass="31969">MGKNYLIRRSFLIFLFSLNFGLLSGCQLADGRQAIAVDTTPIIPPEGWELVWHDEFDDPAINPENWTFDLGGGGWGNGEMQIYTNKSDNARVEDGNLVIEARKEPNENGGFSFTSARLKTQGLQTFQYGRIEARIKVPAGAGFWPAFWMLGSNFPEVGWPDCGEIDIMEYVGKDPTNILGTMHGPGYSGALGLSGWKRQTENIADDFHVYAIEWDTDEIKWFFDGEQYSAYTREDVGNREWVFDQPFFMILNLAVGGTLGGLVSPETVFPSQVLVDYVRVYQVSN</sequence>
<organism evidence="3 4">
    <name type="scientific">Ornatilinea apprima</name>
    <dbReference type="NCBI Taxonomy" id="1134406"/>
    <lineage>
        <taxon>Bacteria</taxon>
        <taxon>Bacillati</taxon>
        <taxon>Chloroflexota</taxon>
        <taxon>Anaerolineae</taxon>
        <taxon>Anaerolineales</taxon>
        <taxon>Anaerolineaceae</taxon>
        <taxon>Ornatilinea</taxon>
    </lineage>
</organism>
<dbReference type="InterPro" id="IPR050546">
    <property type="entry name" value="Glycosyl_Hydrlase_16"/>
</dbReference>
<comment type="similarity">
    <text evidence="1">Belongs to the glycosyl hydrolase 16 family.</text>
</comment>
<keyword evidence="4" id="KW-1185">Reference proteome</keyword>
<dbReference type="STRING" id="1134406.ADN00_16335"/>
<feature type="domain" description="GH16" evidence="2">
    <location>
        <begin position="38"/>
        <end position="285"/>
    </location>
</feature>
<dbReference type="PANTHER" id="PTHR10963">
    <property type="entry name" value="GLYCOSYL HYDROLASE-RELATED"/>
    <property type="match status" value="1"/>
</dbReference>
<proteinExistence type="inferred from homology"/>
<dbReference type="SUPFAM" id="SSF49899">
    <property type="entry name" value="Concanavalin A-like lectins/glucanases"/>
    <property type="match status" value="1"/>
</dbReference>
<evidence type="ECO:0000256" key="1">
    <source>
        <dbReference type="ARBA" id="ARBA00006865"/>
    </source>
</evidence>
<gene>
    <name evidence="3" type="ORF">ADN00_16335</name>
</gene>
<dbReference type="Proteomes" id="UP000050417">
    <property type="component" value="Unassembled WGS sequence"/>
</dbReference>
<dbReference type="CDD" id="cd08023">
    <property type="entry name" value="GH16_laminarinase_like"/>
    <property type="match status" value="1"/>
</dbReference>
<dbReference type="EMBL" id="LGCL01000040">
    <property type="protein sequence ID" value="KPL72047.1"/>
    <property type="molecule type" value="Genomic_DNA"/>
</dbReference>
<dbReference type="OrthoDB" id="9809583at2"/>
<dbReference type="GO" id="GO:0004553">
    <property type="term" value="F:hydrolase activity, hydrolyzing O-glycosyl compounds"/>
    <property type="evidence" value="ECO:0007669"/>
    <property type="project" value="InterPro"/>
</dbReference>
<comment type="caution">
    <text evidence="3">The sequence shown here is derived from an EMBL/GenBank/DDBJ whole genome shotgun (WGS) entry which is preliminary data.</text>
</comment>
<accession>A0A0P6XKJ7</accession>
<dbReference type="PROSITE" id="PS51257">
    <property type="entry name" value="PROKAR_LIPOPROTEIN"/>
    <property type="match status" value="1"/>
</dbReference>
<dbReference type="GO" id="GO:0005975">
    <property type="term" value="P:carbohydrate metabolic process"/>
    <property type="evidence" value="ECO:0007669"/>
    <property type="project" value="InterPro"/>
</dbReference>
<reference evidence="3 4" key="1">
    <citation type="submission" date="2015-07" db="EMBL/GenBank/DDBJ databases">
        <title>Genome sequence of Ornatilinea apprima DSM 23815.</title>
        <authorList>
            <person name="Hemp J."/>
            <person name="Ward L.M."/>
            <person name="Pace L.A."/>
            <person name="Fischer W.W."/>
        </authorList>
    </citation>
    <scope>NUCLEOTIDE SEQUENCE [LARGE SCALE GENOMIC DNA]</scope>
    <source>
        <strain evidence="3 4">P3M-1</strain>
    </source>
</reference>
<dbReference type="AlphaFoldDB" id="A0A0P6XKJ7"/>
<dbReference type="PATRIC" id="fig|1134406.4.peg.3707"/>
<dbReference type="RefSeq" id="WP_082390294.1">
    <property type="nucleotide sequence ID" value="NZ_LGCL01000040.1"/>
</dbReference>
<dbReference type="PROSITE" id="PS51762">
    <property type="entry name" value="GH16_2"/>
    <property type="match status" value="1"/>
</dbReference>
<dbReference type="InterPro" id="IPR013320">
    <property type="entry name" value="ConA-like_dom_sf"/>
</dbReference>